<sequence length="396" mass="42554">MMKEQEVPETNLNKFKYTQQALLTTSSETFTRGTLSEAAFSNCRSAMFLSERRALLTKAILAPSSGLLILGVAKVDKPNFLGSICTNIVGINVVTDGAKVRVGEVLPSFTATLALAGIAHQVGVMKVDYPNTFGSIDCGIAIVMNIAGDAVIFFISCLVRVAEVVEPFRCSISFNLIARDVLAETFGLLPFTATGIGSDGIRAAMGENPNICGATGFVDFIFRIIVPAAAGSFIIMNPFSPSTHPPSASSTILLSSRRHDVCGVADVVNPSFLGSIVCTNFIVRNVVTIATFIEALRSFAAPFNLDGGVANVGDPNTFGAFGCCNFIMTNIVPTATAAATAAVAFYFFIPFHLFFLSSLSLELWNINFFLGKLQCYYFSWKLILNKPFLPIHMHLN</sequence>
<evidence type="ECO:0000313" key="3">
    <source>
        <dbReference type="Proteomes" id="UP000507222"/>
    </source>
</evidence>
<feature type="transmembrane region" description="Helical" evidence="1">
    <location>
        <begin position="331"/>
        <end position="356"/>
    </location>
</feature>
<protein>
    <submittedName>
        <fullName evidence="2">Uncharacterized protein</fullName>
    </submittedName>
</protein>
<gene>
    <name evidence="2" type="ORF">CURHAP_LOCUS23557</name>
</gene>
<name>A0A6J5UHS7_PRUAR</name>
<organism evidence="2 3">
    <name type="scientific">Prunus armeniaca</name>
    <name type="common">Apricot</name>
    <name type="synonym">Armeniaca vulgaris</name>
    <dbReference type="NCBI Taxonomy" id="36596"/>
    <lineage>
        <taxon>Eukaryota</taxon>
        <taxon>Viridiplantae</taxon>
        <taxon>Streptophyta</taxon>
        <taxon>Embryophyta</taxon>
        <taxon>Tracheophyta</taxon>
        <taxon>Spermatophyta</taxon>
        <taxon>Magnoliopsida</taxon>
        <taxon>eudicotyledons</taxon>
        <taxon>Gunneridae</taxon>
        <taxon>Pentapetalae</taxon>
        <taxon>rosids</taxon>
        <taxon>fabids</taxon>
        <taxon>Rosales</taxon>
        <taxon>Rosaceae</taxon>
        <taxon>Amygdaloideae</taxon>
        <taxon>Amygdaleae</taxon>
        <taxon>Prunus</taxon>
    </lineage>
</organism>
<evidence type="ECO:0000256" key="1">
    <source>
        <dbReference type="SAM" id="Phobius"/>
    </source>
</evidence>
<dbReference type="Proteomes" id="UP000507222">
    <property type="component" value="Unassembled WGS sequence"/>
</dbReference>
<reference evidence="2 3" key="1">
    <citation type="submission" date="2020-05" db="EMBL/GenBank/DDBJ databases">
        <authorList>
            <person name="Campoy J."/>
            <person name="Schneeberger K."/>
            <person name="Spophaly S."/>
        </authorList>
    </citation>
    <scope>NUCLEOTIDE SEQUENCE [LARGE SCALE GENOMIC DNA]</scope>
    <source>
        <strain evidence="2">PruArmRojPasFocal</strain>
    </source>
</reference>
<dbReference type="EMBL" id="CAEKDK010000003">
    <property type="protein sequence ID" value="CAB4274894.1"/>
    <property type="molecule type" value="Genomic_DNA"/>
</dbReference>
<keyword evidence="1" id="KW-0472">Membrane</keyword>
<proteinExistence type="predicted"/>
<dbReference type="AlphaFoldDB" id="A0A6J5UHS7"/>
<keyword evidence="1" id="KW-1133">Transmembrane helix</keyword>
<accession>A0A6J5UHS7</accession>
<evidence type="ECO:0000313" key="2">
    <source>
        <dbReference type="EMBL" id="CAB4274894.1"/>
    </source>
</evidence>
<keyword evidence="1" id="KW-0812">Transmembrane</keyword>